<sequence>KFDLEVTASEVYDEQGTPAGVRGSVVVAADLFEEKSAEQLALRLRRVVESVVADPRLRLSAVDVLGAGERRRVLEEWN</sequence>
<dbReference type="Proteomes" id="UP000621210">
    <property type="component" value="Unassembled WGS sequence"/>
</dbReference>
<feature type="non-terminal residue" evidence="1">
    <location>
        <position position="1"/>
    </location>
</feature>
<comment type="caution">
    <text evidence="1">The sequence shown here is derived from an EMBL/GenBank/DDBJ whole genome shotgun (WGS) entry which is preliminary data.</text>
</comment>
<name>A0A926KX49_9ACTN</name>
<evidence type="ECO:0000313" key="1">
    <source>
        <dbReference type="EMBL" id="MBD0418442.1"/>
    </source>
</evidence>
<proteinExistence type="predicted"/>
<dbReference type="AlphaFoldDB" id="A0A926KX49"/>
<reference evidence="1" key="1">
    <citation type="submission" date="2020-09" db="EMBL/GenBank/DDBJ databases">
        <title>Streptomyces grisecoloratus sp. nov., isolated from cotton soil.</title>
        <authorList>
            <person name="Xing L."/>
        </authorList>
    </citation>
    <scope>NUCLEOTIDE SEQUENCE</scope>
    <source>
        <strain evidence="1">TRM S81-3</strain>
    </source>
</reference>
<dbReference type="Gene3D" id="3.30.559.30">
    <property type="entry name" value="Nonribosomal peptide synthetase, condensation domain"/>
    <property type="match status" value="1"/>
</dbReference>
<feature type="non-terminal residue" evidence="1">
    <location>
        <position position="78"/>
    </location>
</feature>
<keyword evidence="2" id="KW-1185">Reference proteome</keyword>
<dbReference type="EMBL" id="JACVQF010000153">
    <property type="protein sequence ID" value="MBD0418442.1"/>
    <property type="molecule type" value="Genomic_DNA"/>
</dbReference>
<evidence type="ECO:0000313" key="2">
    <source>
        <dbReference type="Proteomes" id="UP000621210"/>
    </source>
</evidence>
<protein>
    <submittedName>
        <fullName evidence="1">Uncharacterized protein</fullName>
    </submittedName>
</protein>
<reference evidence="1" key="2">
    <citation type="submission" date="2020-09" db="EMBL/GenBank/DDBJ databases">
        <authorList>
            <person name="Luo X."/>
        </authorList>
    </citation>
    <scope>NUCLEOTIDE SEQUENCE</scope>
    <source>
        <strain evidence="1">TRM S81-3</strain>
    </source>
</reference>
<dbReference type="RefSeq" id="WP_188179497.1">
    <property type="nucleotide sequence ID" value="NZ_JACVQF010000153.1"/>
</dbReference>
<accession>A0A926KX49</accession>
<gene>
    <name evidence="1" type="ORF">H0H10_04535</name>
</gene>
<organism evidence="1 2">
    <name type="scientific">Streptomyces griseicoloratus</name>
    <dbReference type="NCBI Taxonomy" id="2752516"/>
    <lineage>
        <taxon>Bacteria</taxon>
        <taxon>Bacillati</taxon>
        <taxon>Actinomycetota</taxon>
        <taxon>Actinomycetes</taxon>
        <taxon>Kitasatosporales</taxon>
        <taxon>Streptomycetaceae</taxon>
        <taxon>Streptomyces</taxon>
    </lineage>
</organism>